<evidence type="ECO:0000256" key="2">
    <source>
        <dbReference type="SAM" id="Phobius"/>
    </source>
</evidence>
<dbReference type="Gene3D" id="3.30.70.2390">
    <property type="match status" value="1"/>
</dbReference>
<keyword evidence="2" id="KW-0812">Transmembrane</keyword>
<comment type="caution">
    <text evidence="4">The sequence shown here is derived from an EMBL/GenBank/DDBJ whole genome shotgun (WGS) entry which is preliminary data.</text>
</comment>
<accession>A0A318LJI3</accession>
<dbReference type="InterPro" id="IPR027381">
    <property type="entry name" value="LytR/CpsA/Psr_C"/>
</dbReference>
<evidence type="ECO:0000256" key="1">
    <source>
        <dbReference type="SAM" id="MobiDB-lite"/>
    </source>
</evidence>
<dbReference type="RefSeq" id="WP_110339046.1">
    <property type="nucleotide sequence ID" value="NZ_JBHVKT010000084.1"/>
</dbReference>
<feature type="transmembrane region" description="Helical" evidence="2">
    <location>
        <begin position="21"/>
        <end position="40"/>
    </location>
</feature>
<feature type="compositionally biased region" description="Polar residues" evidence="1">
    <location>
        <begin position="197"/>
        <end position="210"/>
    </location>
</feature>
<evidence type="ECO:0000313" key="5">
    <source>
        <dbReference type="Proteomes" id="UP000247892"/>
    </source>
</evidence>
<feature type="domain" description="LytR/CpsA/Psr regulator C-terminal" evidence="3">
    <location>
        <begin position="85"/>
        <end position="175"/>
    </location>
</feature>
<dbReference type="Pfam" id="PF13399">
    <property type="entry name" value="LytR_C"/>
    <property type="match status" value="1"/>
</dbReference>
<keyword evidence="2" id="KW-0472">Membrane</keyword>
<sequence>MVSGNGGFRSGRVKPYRKYKPLPALIVIGVLGLVAAFVWVNAISSNTDLEEAIRCQPSPTPTGGVTYTPQPHDALDATQPTPPDRVAVRVLNASGTRGQAAMTTEGMRRLGFTQIAEPENDPAYASAEANCHGQIRYGANGEGAARTVALVDPCLELVRDNRQDATVDLAIGTAFNDARLTTAARDVLDRLNAWSAQNRGTGDSEQSTGRGPTIDQALLDQTRPEHC</sequence>
<evidence type="ECO:0000259" key="3">
    <source>
        <dbReference type="Pfam" id="PF13399"/>
    </source>
</evidence>
<keyword evidence="5" id="KW-1185">Reference proteome</keyword>
<keyword evidence="2" id="KW-1133">Transmembrane helix</keyword>
<dbReference type="NCBIfam" id="NF035953">
    <property type="entry name" value="integrity_Cei"/>
    <property type="match status" value="1"/>
</dbReference>
<gene>
    <name evidence="4" type="ORF">BA062_18620</name>
</gene>
<dbReference type="EMBL" id="MASU01000007">
    <property type="protein sequence ID" value="PXY30843.1"/>
    <property type="molecule type" value="Genomic_DNA"/>
</dbReference>
<dbReference type="AlphaFoldDB" id="A0A318LJI3"/>
<dbReference type="Proteomes" id="UP000247892">
    <property type="component" value="Unassembled WGS sequence"/>
</dbReference>
<name>A0A318LJI3_9PSEU</name>
<protein>
    <recommendedName>
        <fullName evidence="3">LytR/CpsA/Psr regulator C-terminal domain-containing protein</fullName>
    </recommendedName>
</protein>
<feature type="region of interest" description="Disordered" evidence="1">
    <location>
        <begin position="197"/>
        <end position="227"/>
    </location>
</feature>
<proteinExistence type="predicted"/>
<reference evidence="4 5" key="1">
    <citation type="submission" date="2016-07" db="EMBL/GenBank/DDBJ databases">
        <title>Draft genome sequence of Prauserella sp. YIM 121212, isolated from alkaline soil.</title>
        <authorList>
            <person name="Ruckert C."/>
            <person name="Albersmeier A."/>
            <person name="Jiang C.-L."/>
            <person name="Jiang Y."/>
            <person name="Kalinowski J."/>
            <person name="Schneider O."/>
            <person name="Winkler A."/>
            <person name="Zotchev S.B."/>
        </authorList>
    </citation>
    <scope>NUCLEOTIDE SEQUENCE [LARGE SCALE GENOMIC DNA]</scope>
    <source>
        <strain evidence="4 5">YIM 121212</strain>
    </source>
</reference>
<dbReference type="OrthoDB" id="5194885at2"/>
<evidence type="ECO:0000313" key="4">
    <source>
        <dbReference type="EMBL" id="PXY30843.1"/>
    </source>
</evidence>
<organism evidence="4 5">
    <name type="scientific">Prauserella flavalba</name>
    <dbReference type="NCBI Taxonomy" id="1477506"/>
    <lineage>
        <taxon>Bacteria</taxon>
        <taxon>Bacillati</taxon>
        <taxon>Actinomycetota</taxon>
        <taxon>Actinomycetes</taxon>
        <taxon>Pseudonocardiales</taxon>
        <taxon>Pseudonocardiaceae</taxon>
        <taxon>Prauserella</taxon>
    </lineage>
</organism>